<name>A0A1M5JXL5_9BACI</name>
<dbReference type="InterPro" id="IPR051791">
    <property type="entry name" value="Pra-immunoreactive"/>
</dbReference>
<evidence type="ECO:0000256" key="4">
    <source>
        <dbReference type="ARBA" id="ARBA00022989"/>
    </source>
</evidence>
<dbReference type="RefSeq" id="WP_072891259.1">
    <property type="nucleotide sequence ID" value="NZ_FQVW01000034.1"/>
</dbReference>
<feature type="transmembrane region" description="Helical" evidence="6">
    <location>
        <begin position="54"/>
        <end position="72"/>
    </location>
</feature>
<comment type="subcellular location">
    <subcellularLocation>
        <location evidence="1">Cell membrane</location>
        <topology evidence="1">Multi-pass membrane protein</topology>
    </subcellularLocation>
</comment>
<dbReference type="EMBL" id="FQVW01000034">
    <property type="protein sequence ID" value="SHG44979.1"/>
    <property type="molecule type" value="Genomic_DNA"/>
</dbReference>
<protein>
    <submittedName>
        <fullName evidence="8">Uncharacterized membrane protein YckC, RDD family</fullName>
    </submittedName>
</protein>
<proteinExistence type="predicted"/>
<dbReference type="STRING" id="930117.SAMN05216225_10345"/>
<gene>
    <name evidence="8" type="ORF">SAMN05216225_10345</name>
</gene>
<organism evidence="8 9">
    <name type="scientific">Ornithinibacillus halophilus</name>
    <dbReference type="NCBI Taxonomy" id="930117"/>
    <lineage>
        <taxon>Bacteria</taxon>
        <taxon>Bacillati</taxon>
        <taxon>Bacillota</taxon>
        <taxon>Bacilli</taxon>
        <taxon>Bacillales</taxon>
        <taxon>Bacillaceae</taxon>
        <taxon>Ornithinibacillus</taxon>
    </lineage>
</organism>
<reference evidence="8 9" key="1">
    <citation type="submission" date="2016-11" db="EMBL/GenBank/DDBJ databases">
        <authorList>
            <person name="Jaros S."/>
            <person name="Januszkiewicz K."/>
            <person name="Wedrychowicz H."/>
        </authorList>
    </citation>
    <scope>NUCLEOTIDE SEQUENCE [LARGE SCALE GENOMIC DNA]</scope>
    <source>
        <strain evidence="8 9">IBRC-M 10683</strain>
    </source>
</reference>
<feature type="domain" description="RDD" evidence="7">
    <location>
        <begin position="14"/>
        <end position="138"/>
    </location>
</feature>
<evidence type="ECO:0000259" key="7">
    <source>
        <dbReference type="Pfam" id="PF06271"/>
    </source>
</evidence>
<dbReference type="OrthoDB" id="1787043at2"/>
<feature type="transmembrane region" description="Helical" evidence="6">
    <location>
        <begin position="17"/>
        <end position="42"/>
    </location>
</feature>
<keyword evidence="2" id="KW-1003">Cell membrane</keyword>
<dbReference type="AlphaFoldDB" id="A0A1M5JXL5"/>
<keyword evidence="4 6" id="KW-1133">Transmembrane helix</keyword>
<evidence type="ECO:0000256" key="1">
    <source>
        <dbReference type="ARBA" id="ARBA00004651"/>
    </source>
</evidence>
<accession>A0A1M5JXL5</accession>
<evidence type="ECO:0000256" key="6">
    <source>
        <dbReference type="SAM" id="Phobius"/>
    </source>
</evidence>
<evidence type="ECO:0000313" key="9">
    <source>
        <dbReference type="Proteomes" id="UP000183988"/>
    </source>
</evidence>
<dbReference type="GO" id="GO:0005886">
    <property type="term" value="C:plasma membrane"/>
    <property type="evidence" value="ECO:0007669"/>
    <property type="project" value="UniProtKB-SubCell"/>
</dbReference>
<dbReference type="PANTHER" id="PTHR36115:SF9">
    <property type="entry name" value="LMO1584 PROTEIN"/>
    <property type="match status" value="1"/>
</dbReference>
<sequence>MDIDIESPVSVGLPERIVAYLIDNVLAATIGTLIFFIVAFSTSVDGYYFDLLDFLLYLIFSYCYYVFLPFFWDGQTVGKRIMGLKIVNVTGEKLTLSQLLIRGLFHGALYLVGWLLTVISIILIIVRDDNRALHDILTTTYVSYNRR</sequence>
<keyword evidence="3 6" id="KW-0812">Transmembrane</keyword>
<dbReference type="Proteomes" id="UP000183988">
    <property type="component" value="Unassembled WGS sequence"/>
</dbReference>
<keyword evidence="5 6" id="KW-0472">Membrane</keyword>
<evidence type="ECO:0000256" key="3">
    <source>
        <dbReference type="ARBA" id="ARBA00022692"/>
    </source>
</evidence>
<dbReference type="Pfam" id="PF06271">
    <property type="entry name" value="RDD"/>
    <property type="match status" value="1"/>
</dbReference>
<evidence type="ECO:0000313" key="8">
    <source>
        <dbReference type="EMBL" id="SHG44979.1"/>
    </source>
</evidence>
<evidence type="ECO:0000256" key="5">
    <source>
        <dbReference type="ARBA" id="ARBA00023136"/>
    </source>
</evidence>
<dbReference type="InterPro" id="IPR010432">
    <property type="entry name" value="RDD"/>
</dbReference>
<feature type="transmembrane region" description="Helical" evidence="6">
    <location>
        <begin position="104"/>
        <end position="126"/>
    </location>
</feature>
<keyword evidence="9" id="KW-1185">Reference proteome</keyword>
<evidence type="ECO:0000256" key="2">
    <source>
        <dbReference type="ARBA" id="ARBA00022475"/>
    </source>
</evidence>
<dbReference type="PANTHER" id="PTHR36115">
    <property type="entry name" value="PROLINE-RICH ANTIGEN HOMOLOG-RELATED"/>
    <property type="match status" value="1"/>
</dbReference>